<dbReference type="InterPro" id="IPR016047">
    <property type="entry name" value="M23ase_b-sheet_dom"/>
</dbReference>
<sequence>MDVIPQSAVAALKPLSRAMHGAVLVSLLVVVVGASVLSAASPAAGALTAARWSGSTLPRATAAGSMLTLTPVLQKVISPPRWFEGADGRFHMKYELKLTNAAPVSLDVSSVEVRSGRGRHIDTLSGPRLAAAMTQLGEQAPTSTLNGSTVGIVWVDLTFPTRRSIPRAIEHRLTIDVGPGRGVGPMLTHVGGRAEVAHRPPMVLSPPLQGARWTAAISHHRRSIQTVNGRLRDGQRFAVDWNCLDAQGRTMSGPPDELASSPSYRAPVLAVRDAKVVQAVDGLPELIPGETFSGGLAQADGNHVILKLGPGTFAGYAHLVPGSVRVRAGDHVRRGQVLGLLGSSGNSSGPHLHFQLMNRPSLLDADGLPFVLRRFELQGDFGSVDALVEADATGATLAIDRSDAGPRRRVGLVGFPVVDLPRRGPR</sequence>
<feature type="domain" description="M23ase beta-sheet core" evidence="1">
    <location>
        <begin position="265"/>
        <end position="359"/>
    </location>
</feature>
<name>A0A9E6XTB3_9ACTN</name>
<dbReference type="Proteomes" id="UP001162834">
    <property type="component" value="Chromosome"/>
</dbReference>
<dbReference type="InterPro" id="IPR011055">
    <property type="entry name" value="Dup_hybrid_motif"/>
</dbReference>
<organism evidence="2 3">
    <name type="scientific">Capillimicrobium parvum</name>
    <dbReference type="NCBI Taxonomy" id="2884022"/>
    <lineage>
        <taxon>Bacteria</taxon>
        <taxon>Bacillati</taxon>
        <taxon>Actinomycetota</taxon>
        <taxon>Thermoleophilia</taxon>
        <taxon>Solirubrobacterales</taxon>
        <taxon>Capillimicrobiaceae</taxon>
        <taxon>Capillimicrobium</taxon>
    </lineage>
</organism>
<dbReference type="KEGG" id="sbae:DSM104329_00529"/>
<keyword evidence="3" id="KW-1185">Reference proteome</keyword>
<dbReference type="AlphaFoldDB" id="A0A9E6XTB3"/>
<dbReference type="EMBL" id="CP087164">
    <property type="protein sequence ID" value="UGS34157.1"/>
    <property type="molecule type" value="Genomic_DNA"/>
</dbReference>
<dbReference type="PANTHER" id="PTHR21666">
    <property type="entry name" value="PEPTIDASE-RELATED"/>
    <property type="match status" value="1"/>
</dbReference>
<proteinExistence type="predicted"/>
<dbReference type="InterPro" id="IPR050570">
    <property type="entry name" value="Cell_wall_metabolism_enzyme"/>
</dbReference>
<dbReference type="Gene3D" id="2.70.70.10">
    <property type="entry name" value="Glucose Permease (Domain IIA)"/>
    <property type="match status" value="1"/>
</dbReference>
<evidence type="ECO:0000313" key="2">
    <source>
        <dbReference type="EMBL" id="UGS34157.1"/>
    </source>
</evidence>
<accession>A0A9E6XTB3</accession>
<evidence type="ECO:0000313" key="3">
    <source>
        <dbReference type="Proteomes" id="UP001162834"/>
    </source>
</evidence>
<dbReference type="Pfam" id="PF01551">
    <property type="entry name" value="Peptidase_M23"/>
    <property type="match status" value="1"/>
</dbReference>
<dbReference type="PANTHER" id="PTHR21666:SF270">
    <property type="entry name" value="MUREIN HYDROLASE ACTIVATOR ENVC"/>
    <property type="match status" value="1"/>
</dbReference>
<dbReference type="GO" id="GO:0004222">
    <property type="term" value="F:metalloendopeptidase activity"/>
    <property type="evidence" value="ECO:0007669"/>
    <property type="project" value="TreeGrafter"/>
</dbReference>
<dbReference type="SUPFAM" id="SSF51261">
    <property type="entry name" value="Duplicated hybrid motif"/>
    <property type="match status" value="1"/>
</dbReference>
<evidence type="ECO:0000259" key="1">
    <source>
        <dbReference type="Pfam" id="PF01551"/>
    </source>
</evidence>
<protein>
    <recommendedName>
        <fullName evidence="1">M23ase beta-sheet core domain-containing protein</fullName>
    </recommendedName>
</protein>
<gene>
    <name evidence="2" type="ORF">DSM104329_00529</name>
</gene>
<reference evidence="2" key="1">
    <citation type="journal article" date="2022" name="Int. J. Syst. Evol. Microbiol.">
        <title>Pseudomonas aegrilactucae sp. nov. and Pseudomonas morbosilactucae sp. nov., pathogens causing bacterial rot of lettuce in Japan.</title>
        <authorList>
            <person name="Sawada H."/>
            <person name="Fujikawa T."/>
            <person name="Satou M."/>
        </authorList>
    </citation>
    <scope>NUCLEOTIDE SEQUENCE</scope>
    <source>
        <strain evidence="2">0166_1</strain>
    </source>
</reference>
<dbReference type="CDD" id="cd12797">
    <property type="entry name" value="M23_peptidase"/>
    <property type="match status" value="1"/>
</dbReference>